<dbReference type="InterPro" id="IPR036795">
    <property type="entry name" value="IMP_cyclohydrolase-like_sf"/>
</dbReference>
<reference evidence="2" key="1">
    <citation type="submission" date="2019-08" db="EMBL/GenBank/DDBJ databases">
        <authorList>
            <person name="Kucharzyk K."/>
            <person name="Murdoch R.W."/>
            <person name="Higgins S."/>
            <person name="Loffler F."/>
        </authorList>
    </citation>
    <scope>NUCLEOTIDE SEQUENCE</scope>
</reference>
<feature type="domain" description="Inosine monophosphate cyclohydrolase-like" evidence="1">
    <location>
        <begin position="2"/>
        <end position="102"/>
    </location>
</feature>
<gene>
    <name evidence="2" type="ORF">SDC9_206136</name>
</gene>
<dbReference type="GO" id="GO:0006188">
    <property type="term" value="P:IMP biosynthetic process"/>
    <property type="evidence" value="ECO:0007669"/>
    <property type="project" value="InterPro"/>
</dbReference>
<name>A0A645J471_9ZZZZ</name>
<dbReference type="SUPFAM" id="SSF75569">
    <property type="entry name" value="Archaeal IMP cyclohydrolase PurO"/>
    <property type="match status" value="1"/>
</dbReference>
<protein>
    <recommendedName>
        <fullName evidence="1">Inosine monophosphate cyclohydrolase-like domain-containing protein</fullName>
    </recommendedName>
</protein>
<dbReference type="Gene3D" id="3.60.20.20">
    <property type="entry name" value="Inosine monophosphate cyclohydrolase-like"/>
    <property type="match status" value="1"/>
</dbReference>
<comment type="caution">
    <text evidence="2">The sequence shown here is derived from an EMBL/GenBank/DDBJ whole genome shotgun (WGS) entry which is preliminary data.</text>
</comment>
<evidence type="ECO:0000313" key="2">
    <source>
        <dbReference type="EMBL" id="MPN58431.1"/>
    </source>
</evidence>
<sequence>MSLLALDFEHDSLDTPRIAGVINANAGEAWLGIVRRDALLVRKMTLKPGQLFYISTYEHCYPCEGFSDEKFNAKSAAAGCDHIISGGVFEQFTNPVTAACAMFGASGIEFAVRNA</sequence>
<evidence type="ECO:0000259" key="1">
    <source>
        <dbReference type="Pfam" id="PF07826"/>
    </source>
</evidence>
<dbReference type="InterPro" id="IPR020600">
    <property type="entry name" value="IMP_cyclohydrolase-like"/>
</dbReference>
<dbReference type="Pfam" id="PF07826">
    <property type="entry name" value="IMP_cyclohyd"/>
    <property type="match status" value="1"/>
</dbReference>
<dbReference type="EMBL" id="VSSQ01131093">
    <property type="protein sequence ID" value="MPN58431.1"/>
    <property type="molecule type" value="Genomic_DNA"/>
</dbReference>
<proteinExistence type="predicted"/>
<accession>A0A645J471</accession>
<organism evidence="2">
    <name type="scientific">bioreactor metagenome</name>
    <dbReference type="NCBI Taxonomy" id="1076179"/>
    <lineage>
        <taxon>unclassified sequences</taxon>
        <taxon>metagenomes</taxon>
        <taxon>ecological metagenomes</taxon>
    </lineage>
</organism>
<dbReference type="AlphaFoldDB" id="A0A645J471"/>
<dbReference type="GO" id="GO:0003937">
    <property type="term" value="F:IMP cyclohydrolase activity"/>
    <property type="evidence" value="ECO:0007669"/>
    <property type="project" value="InterPro"/>
</dbReference>